<sequence length="129" mass="14834">MSEQTTRGCCLSSTWRKRRSQKSCCRHGVPKPGKTTLLEHTIRLKPDQIPIRQSPYRIPERMVEVLEKEVHAMLDLGVIEPSASEWSSPIVIVPKKDGSIRVCLDFRRLNAISHSDAYPMPRIDERLEK</sequence>
<dbReference type="Proteomes" id="UP000823561">
    <property type="component" value="Chromosome 24"/>
</dbReference>
<evidence type="ECO:0000313" key="1">
    <source>
        <dbReference type="EMBL" id="KAG5261447.1"/>
    </source>
</evidence>
<comment type="caution">
    <text evidence="1">The sequence shown here is derived from an EMBL/GenBank/DDBJ whole genome shotgun (WGS) entry which is preliminary data.</text>
</comment>
<name>A0AAV6FJX3_9TELE</name>
<dbReference type="Gene3D" id="3.10.10.10">
    <property type="entry name" value="HIV Type 1 Reverse Transcriptase, subunit A, domain 1"/>
    <property type="match status" value="1"/>
</dbReference>
<dbReference type="PANTHER" id="PTHR24559:SF454">
    <property type="entry name" value="RIBONUCLEASE H"/>
    <property type="match status" value="1"/>
</dbReference>
<protein>
    <recommendedName>
        <fullName evidence="3">Transposon Ty3-I Gag-Pol polyprotein</fullName>
    </recommendedName>
</protein>
<accession>A0AAV6FJX3</accession>
<dbReference type="EMBL" id="JADWDJ010000024">
    <property type="protein sequence ID" value="KAG5261447.1"/>
    <property type="molecule type" value="Genomic_DNA"/>
</dbReference>
<dbReference type="AlphaFoldDB" id="A0AAV6FJX3"/>
<gene>
    <name evidence="1" type="ORF">AALO_G00304650</name>
</gene>
<reference evidence="1" key="1">
    <citation type="submission" date="2020-10" db="EMBL/GenBank/DDBJ databases">
        <title>Chromosome-scale genome assembly of the Allis shad, Alosa alosa.</title>
        <authorList>
            <person name="Margot Z."/>
            <person name="Christophe K."/>
            <person name="Cabau C."/>
            <person name="Louis A."/>
            <person name="Berthelot C."/>
            <person name="Parey E."/>
            <person name="Roest Crollius H."/>
            <person name="Montfort J."/>
            <person name="Robinson-Rechavi M."/>
            <person name="Bucao C."/>
            <person name="Bouchez O."/>
            <person name="Gislard M."/>
            <person name="Lluch J."/>
            <person name="Milhes M."/>
            <person name="Lampietro C."/>
            <person name="Lopez Roques C."/>
            <person name="Donnadieu C."/>
            <person name="Braasch I."/>
            <person name="Desvignes T."/>
            <person name="Postlethwait J."/>
            <person name="Bobe J."/>
            <person name="Guiguen Y."/>
        </authorList>
    </citation>
    <scope>NUCLEOTIDE SEQUENCE</scope>
    <source>
        <strain evidence="1">M-15738</strain>
        <tissue evidence="1">Blood</tissue>
    </source>
</reference>
<dbReference type="InterPro" id="IPR043502">
    <property type="entry name" value="DNA/RNA_pol_sf"/>
</dbReference>
<organism evidence="1 2">
    <name type="scientific">Alosa alosa</name>
    <name type="common">allis shad</name>
    <dbReference type="NCBI Taxonomy" id="278164"/>
    <lineage>
        <taxon>Eukaryota</taxon>
        <taxon>Metazoa</taxon>
        <taxon>Chordata</taxon>
        <taxon>Craniata</taxon>
        <taxon>Vertebrata</taxon>
        <taxon>Euteleostomi</taxon>
        <taxon>Actinopterygii</taxon>
        <taxon>Neopterygii</taxon>
        <taxon>Teleostei</taxon>
        <taxon>Clupei</taxon>
        <taxon>Clupeiformes</taxon>
        <taxon>Clupeoidei</taxon>
        <taxon>Clupeidae</taxon>
        <taxon>Alosa</taxon>
    </lineage>
</organism>
<evidence type="ECO:0008006" key="3">
    <source>
        <dbReference type="Google" id="ProtNLM"/>
    </source>
</evidence>
<keyword evidence="2" id="KW-1185">Reference proteome</keyword>
<evidence type="ECO:0000313" key="2">
    <source>
        <dbReference type="Proteomes" id="UP000823561"/>
    </source>
</evidence>
<dbReference type="PANTHER" id="PTHR24559">
    <property type="entry name" value="TRANSPOSON TY3-I GAG-POL POLYPROTEIN"/>
    <property type="match status" value="1"/>
</dbReference>
<proteinExistence type="predicted"/>
<dbReference type="InterPro" id="IPR053134">
    <property type="entry name" value="RNA-dir_DNA_polymerase"/>
</dbReference>
<dbReference type="SUPFAM" id="SSF56672">
    <property type="entry name" value="DNA/RNA polymerases"/>
    <property type="match status" value="1"/>
</dbReference>